<dbReference type="OrthoDB" id="5508777at2"/>
<evidence type="ECO:0000313" key="2">
    <source>
        <dbReference type="EMBL" id="SFD47407.1"/>
    </source>
</evidence>
<dbReference type="Proteomes" id="UP000199400">
    <property type="component" value="Unassembled WGS sequence"/>
</dbReference>
<dbReference type="AlphaFoldDB" id="A0A1I1SLR8"/>
<dbReference type="EMBL" id="FOMX01000002">
    <property type="protein sequence ID" value="SFD47407.1"/>
    <property type="molecule type" value="Genomic_DNA"/>
</dbReference>
<protein>
    <submittedName>
        <fullName evidence="2">Uncharacterized protein</fullName>
    </submittedName>
</protein>
<sequence length="264" mass="29529">MSALRSSPGVLASVIVPLSLMCSGCGGDGKTLAEKLAEDPEKKMLEEAGYVKKEIKRPPAGLPPPTDEEFKAWDRKDPEGEKHLHKFDKANLKKMLNYFGELECFRDEMKKEGAKGAGAEPGSPTEEQWYQFKQNFIPLVNTWQQRLFANEPRILEKSKLIGHFLEAHELVMHGYPDAYNNNDQNAIAQADAHWLIIENKITKYLKNITDEPLPKPDLNDPKQKEAHDKFCLAALNPPKNTGKAKVKHVGGGGRGTKKLNMGED</sequence>
<reference evidence="3" key="1">
    <citation type="submission" date="2016-10" db="EMBL/GenBank/DDBJ databases">
        <authorList>
            <person name="Varghese N."/>
            <person name="Submissions S."/>
        </authorList>
    </citation>
    <scope>NUCLEOTIDE SEQUENCE [LARGE SCALE GENOMIC DNA]</scope>
    <source>
        <strain evidence="3">ATCC 25963</strain>
    </source>
</reference>
<keyword evidence="3" id="KW-1185">Reference proteome</keyword>
<proteinExistence type="predicted"/>
<organism evidence="2 3">
    <name type="scientific">Nannocystis exedens</name>
    <dbReference type="NCBI Taxonomy" id="54"/>
    <lineage>
        <taxon>Bacteria</taxon>
        <taxon>Pseudomonadati</taxon>
        <taxon>Myxococcota</taxon>
        <taxon>Polyangia</taxon>
        <taxon>Nannocystales</taxon>
        <taxon>Nannocystaceae</taxon>
        <taxon>Nannocystis</taxon>
    </lineage>
</organism>
<gene>
    <name evidence="2" type="ORF">SAMN02745121_00122</name>
</gene>
<evidence type="ECO:0000313" key="3">
    <source>
        <dbReference type="Proteomes" id="UP000199400"/>
    </source>
</evidence>
<accession>A0A1I1SLR8</accession>
<name>A0A1I1SLR8_9BACT</name>
<evidence type="ECO:0000256" key="1">
    <source>
        <dbReference type="SAM" id="MobiDB-lite"/>
    </source>
</evidence>
<feature type="region of interest" description="Disordered" evidence="1">
    <location>
        <begin position="234"/>
        <end position="264"/>
    </location>
</feature>